<evidence type="ECO:0000256" key="1">
    <source>
        <dbReference type="SAM" id="MobiDB-lite"/>
    </source>
</evidence>
<dbReference type="EMBL" id="KB031072">
    <property type="protein sequence ID" value="ELK04220.1"/>
    <property type="molecule type" value="Genomic_DNA"/>
</dbReference>
<organism evidence="2 3">
    <name type="scientific">Pteropus alecto</name>
    <name type="common">Black flying fox</name>
    <dbReference type="NCBI Taxonomy" id="9402"/>
    <lineage>
        <taxon>Eukaryota</taxon>
        <taxon>Metazoa</taxon>
        <taxon>Chordata</taxon>
        <taxon>Craniata</taxon>
        <taxon>Vertebrata</taxon>
        <taxon>Euteleostomi</taxon>
        <taxon>Mammalia</taxon>
        <taxon>Eutheria</taxon>
        <taxon>Laurasiatheria</taxon>
        <taxon>Chiroptera</taxon>
        <taxon>Yinpterochiroptera</taxon>
        <taxon>Pteropodoidea</taxon>
        <taxon>Pteropodidae</taxon>
        <taxon>Pteropodinae</taxon>
        <taxon>Pteropus</taxon>
    </lineage>
</organism>
<evidence type="ECO:0000313" key="3">
    <source>
        <dbReference type="Proteomes" id="UP000010552"/>
    </source>
</evidence>
<dbReference type="AlphaFoldDB" id="L5JY08"/>
<dbReference type="Proteomes" id="UP000010552">
    <property type="component" value="Unassembled WGS sequence"/>
</dbReference>
<feature type="region of interest" description="Disordered" evidence="1">
    <location>
        <begin position="138"/>
        <end position="166"/>
    </location>
</feature>
<feature type="region of interest" description="Disordered" evidence="1">
    <location>
        <begin position="190"/>
        <end position="228"/>
    </location>
</feature>
<proteinExistence type="predicted"/>
<sequence length="228" mass="25267">MRAKRWRQNLLGLAWRRAQLQLLSPTVPLRSCDVSELSLDTQLPQRDERPFRETGEMEEALALPSILQVRGGSIRAQERRGVNVPGDLRVCCFEKGDVEQRGARNGVPFPRLGPWAQADDWPVTHSLLSTACHPMTGSSMWAAPKQSRPNPRPPSTHKGWEQLASSSGQARCSRGYWFCRPHGRLAKSEATSAQLFGGGGSSPWHLGSQDQEQTSEPLQTGEYVEEGA</sequence>
<feature type="compositionally biased region" description="Polar residues" evidence="1">
    <location>
        <begin position="208"/>
        <end position="218"/>
    </location>
</feature>
<evidence type="ECO:0000313" key="2">
    <source>
        <dbReference type="EMBL" id="ELK04220.1"/>
    </source>
</evidence>
<keyword evidence="3" id="KW-1185">Reference proteome</keyword>
<gene>
    <name evidence="2" type="ORF">PAL_GLEAN10024375</name>
</gene>
<name>L5JY08_PTEAL</name>
<protein>
    <submittedName>
        <fullName evidence="2">Uncharacterized protein</fullName>
    </submittedName>
</protein>
<reference evidence="3" key="1">
    <citation type="journal article" date="2013" name="Science">
        <title>Comparative analysis of bat genomes provides insight into the evolution of flight and immunity.</title>
        <authorList>
            <person name="Zhang G."/>
            <person name="Cowled C."/>
            <person name="Shi Z."/>
            <person name="Huang Z."/>
            <person name="Bishop-Lilly K.A."/>
            <person name="Fang X."/>
            <person name="Wynne J.W."/>
            <person name="Xiong Z."/>
            <person name="Baker M.L."/>
            <person name="Zhao W."/>
            <person name="Tachedjian M."/>
            <person name="Zhu Y."/>
            <person name="Zhou P."/>
            <person name="Jiang X."/>
            <person name="Ng J."/>
            <person name="Yang L."/>
            <person name="Wu L."/>
            <person name="Xiao J."/>
            <person name="Feng Y."/>
            <person name="Chen Y."/>
            <person name="Sun X."/>
            <person name="Zhang Y."/>
            <person name="Marsh G.A."/>
            <person name="Crameri G."/>
            <person name="Broder C.C."/>
            <person name="Frey K.G."/>
            <person name="Wang L.F."/>
            <person name="Wang J."/>
        </authorList>
    </citation>
    <scope>NUCLEOTIDE SEQUENCE [LARGE SCALE GENOMIC DNA]</scope>
</reference>
<accession>L5JY08</accession>
<dbReference type="InParanoid" id="L5JY08"/>